<feature type="region of interest" description="Disordered" evidence="1">
    <location>
        <begin position="205"/>
        <end position="291"/>
    </location>
</feature>
<dbReference type="AlphaFoldDB" id="A0ABD3QHG9"/>
<evidence type="ECO:0000256" key="1">
    <source>
        <dbReference type="SAM" id="MobiDB-lite"/>
    </source>
</evidence>
<feature type="compositionally biased region" description="Basic and acidic residues" evidence="1">
    <location>
        <begin position="804"/>
        <end position="816"/>
    </location>
</feature>
<organism evidence="2 3">
    <name type="scientific">Cyclotella atomus</name>
    <dbReference type="NCBI Taxonomy" id="382360"/>
    <lineage>
        <taxon>Eukaryota</taxon>
        <taxon>Sar</taxon>
        <taxon>Stramenopiles</taxon>
        <taxon>Ochrophyta</taxon>
        <taxon>Bacillariophyta</taxon>
        <taxon>Coscinodiscophyceae</taxon>
        <taxon>Thalassiosirophycidae</taxon>
        <taxon>Stephanodiscales</taxon>
        <taxon>Stephanodiscaceae</taxon>
        <taxon>Cyclotella</taxon>
    </lineage>
</organism>
<feature type="compositionally biased region" description="Polar residues" evidence="1">
    <location>
        <begin position="245"/>
        <end position="261"/>
    </location>
</feature>
<name>A0ABD3QHG9_9STRA</name>
<evidence type="ECO:0000313" key="3">
    <source>
        <dbReference type="Proteomes" id="UP001530400"/>
    </source>
</evidence>
<protein>
    <recommendedName>
        <fullName evidence="4">Right handed beta helix domain-containing protein</fullName>
    </recommendedName>
</protein>
<proteinExistence type="predicted"/>
<evidence type="ECO:0008006" key="4">
    <source>
        <dbReference type="Google" id="ProtNLM"/>
    </source>
</evidence>
<comment type="caution">
    <text evidence="2">The sequence shown here is derived from an EMBL/GenBank/DDBJ whole genome shotgun (WGS) entry which is preliminary data.</text>
</comment>
<reference evidence="2 3" key="1">
    <citation type="submission" date="2024-10" db="EMBL/GenBank/DDBJ databases">
        <title>Updated reference genomes for cyclostephanoid diatoms.</title>
        <authorList>
            <person name="Roberts W.R."/>
            <person name="Alverson A.J."/>
        </authorList>
    </citation>
    <scope>NUCLEOTIDE SEQUENCE [LARGE SCALE GENOMIC DNA]</scope>
    <source>
        <strain evidence="2 3">AJA010-31</strain>
    </source>
</reference>
<feature type="region of interest" description="Disordered" evidence="1">
    <location>
        <begin position="103"/>
        <end position="128"/>
    </location>
</feature>
<keyword evidence="3" id="KW-1185">Reference proteome</keyword>
<dbReference type="Proteomes" id="UP001530400">
    <property type="component" value="Unassembled WGS sequence"/>
</dbReference>
<dbReference type="EMBL" id="JALLPJ020000180">
    <property type="protein sequence ID" value="KAL3799612.1"/>
    <property type="molecule type" value="Genomic_DNA"/>
</dbReference>
<feature type="compositionally biased region" description="Acidic residues" evidence="1">
    <location>
        <begin position="265"/>
        <end position="275"/>
    </location>
</feature>
<gene>
    <name evidence="2" type="ORF">ACHAWO_008928</name>
</gene>
<sequence>MRRLPLLISSALPFTKGYLGPTPCDPNHEPLPFQPSPHGYSSYSHLLFDLTSLSTKFRSGQQVNDARLTFRICPGAVIDLDDSTLPLSFIPIRLPRVTIQCGERGARGTSPSTKCTIRGGGKRSPKKNEWNTNLASSYKDGGHAILGGGNLAQIYVYGEDAYEVTLRGLTMDNSVSRAEVEMYGAFVQEFGADALWGDSDDFLTGSVDESGGNGGSTGMTSASAEKETTGTGSATTDDYGYGPVINTTGESSLSASVTSGTGADEGAEQMLEESTDSPPVSYSTKEDQNGKKRNLQAYDAFDTFDTANTITIDKVQAMDNIEPAHRYASIAVRGGGFGDDPGPRIITIEDCEFIAHRGYAVLVSPGIELPEIPVTPKVEMPEQPSSGAPHNYGNTGYNMNQNGNRKLNLLDGPDKFISQQGSIKYFDTSVGVNYLDGRRVKIVDSEFIKNNAIGDQVAGLVTSAYSITMTKCKFSGNSAKNTVQAATVVLKSPEGSAPKGADESPDHLVERSCFIGSKVGMSNVLVTDIINTGFGQRDNHATGTEFSWDSKCEGAAAEELGEDCLETGECDGTCVIFDSEKCLAENLDESNQQDFGGMFMWNASVQNAWSLSLKALSSRSSKEMGHHLSHKKHETMADLSAAARAPALNQDNNAAAPEAADAAPAAGVAAAVDAAHNHQNGGGDGAVAPAAAAPVPAAGAVRTRTCPLDFFDFSRDDPEDDDSLAESGAIAAVHGGEVARGDGGGAAAIAAVQAGGGIVDSNNIPPPLLPRCMGVPNSSSRADRLNNMLSRIHAADDNDDDPNLQDHHQASRRMPRTEQRAVVLCIKISFMLFLHTSNITTSSSYGC</sequence>
<evidence type="ECO:0000313" key="2">
    <source>
        <dbReference type="EMBL" id="KAL3799612.1"/>
    </source>
</evidence>
<accession>A0ABD3QHG9</accession>
<feature type="region of interest" description="Disordered" evidence="1">
    <location>
        <begin position="794"/>
        <end position="816"/>
    </location>
</feature>